<dbReference type="EMBL" id="KN837132">
    <property type="protein sequence ID" value="KIJ42165.1"/>
    <property type="molecule type" value="Genomic_DNA"/>
</dbReference>
<dbReference type="PROSITE" id="PS50082">
    <property type="entry name" value="WD_REPEATS_2"/>
    <property type="match status" value="2"/>
</dbReference>
<evidence type="ECO:0000256" key="3">
    <source>
        <dbReference type="PROSITE-ProRule" id="PRU00221"/>
    </source>
</evidence>
<dbReference type="PROSITE" id="PS00678">
    <property type="entry name" value="WD_REPEATS_1"/>
    <property type="match status" value="1"/>
</dbReference>
<dbReference type="AlphaFoldDB" id="A0A0C9VUB8"/>
<evidence type="ECO:0000256" key="2">
    <source>
        <dbReference type="ARBA" id="ARBA00022737"/>
    </source>
</evidence>
<dbReference type="InterPro" id="IPR019775">
    <property type="entry name" value="WD40_repeat_CS"/>
</dbReference>
<dbReference type="Proteomes" id="UP000054279">
    <property type="component" value="Unassembled WGS sequence"/>
</dbReference>
<proteinExistence type="predicted"/>
<dbReference type="Gene3D" id="2.130.10.10">
    <property type="entry name" value="YVTN repeat-like/Quinoprotein amine dehydrogenase"/>
    <property type="match status" value="1"/>
</dbReference>
<keyword evidence="2" id="KW-0677">Repeat</keyword>
<keyword evidence="5" id="KW-1185">Reference proteome</keyword>
<dbReference type="SUPFAM" id="SSF50978">
    <property type="entry name" value="WD40 repeat-like"/>
    <property type="match status" value="1"/>
</dbReference>
<dbReference type="InterPro" id="IPR001680">
    <property type="entry name" value="WD40_rpt"/>
</dbReference>
<dbReference type="SMART" id="SM00320">
    <property type="entry name" value="WD40"/>
    <property type="match status" value="3"/>
</dbReference>
<keyword evidence="1 3" id="KW-0853">WD repeat</keyword>
<accession>A0A0C9VUB8</accession>
<name>A0A0C9VUB8_SPHS4</name>
<dbReference type="InterPro" id="IPR036322">
    <property type="entry name" value="WD40_repeat_dom_sf"/>
</dbReference>
<dbReference type="PANTHER" id="PTHR44129">
    <property type="entry name" value="WD REPEAT-CONTAINING PROTEIN POP1"/>
    <property type="match status" value="1"/>
</dbReference>
<sequence length="257" mass="28715">LESLSRDAIKFIQMASPVIEEATPHLYLSVFNFIPENSILYKHFSACFSQRARISNSQEAQWPAMEVTLTGHTSNVTSAAFSPDGQRVVSGSWDHTIWIWNAYTGELVSRPFEGHTDSVTSVVFSPDGQRVVSGSDDKTIRIWNAHTGELVSGPFEGHTDWVRSITFSPNGQRVDSGSHNNPSHSLNTSGFIISFSPNKQHGWLLGPNNELILWIPFSYRDRLWSPHCLVVMGLDAVDLDLSQFVHGPSWTDCWKGQ</sequence>
<evidence type="ECO:0000313" key="4">
    <source>
        <dbReference type="EMBL" id="KIJ42165.1"/>
    </source>
</evidence>
<feature type="repeat" description="WD" evidence="3">
    <location>
        <begin position="69"/>
        <end position="110"/>
    </location>
</feature>
<dbReference type="Pfam" id="PF00400">
    <property type="entry name" value="WD40"/>
    <property type="match status" value="3"/>
</dbReference>
<dbReference type="PROSITE" id="PS50294">
    <property type="entry name" value="WD_REPEATS_REGION"/>
    <property type="match status" value="2"/>
</dbReference>
<gene>
    <name evidence="4" type="ORF">M422DRAFT_171421</name>
</gene>
<feature type="repeat" description="WD" evidence="3">
    <location>
        <begin position="112"/>
        <end position="153"/>
    </location>
</feature>
<reference evidence="4 5" key="1">
    <citation type="submission" date="2014-06" db="EMBL/GenBank/DDBJ databases">
        <title>Evolutionary Origins and Diversification of the Mycorrhizal Mutualists.</title>
        <authorList>
            <consortium name="DOE Joint Genome Institute"/>
            <consortium name="Mycorrhizal Genomics Consortium"/>
            <person name="Kohler A."/>
            <person name="Kuo A."/>
            <person name="Nagy L.G."/>
            <person name="Floudas D."/>
            <person name="Copeland A."/>
            <person name="Barry K.W."/>
            <person name="Cichocki N."/>
            <person name="Veneault-Fourrey C."/>
            <person name="LaButti K."/>
            <person name="Lindquist E.A."/>
            <person name="Lipzen A."/>
            <person name="Lundell T."/>
            <person name="Morin E."/>
            <person name="Murat C."/>
            <person name="Riley R."/>
            <person name="Ohm R."/>
            <person name="Sun H."/>
            <person name="Tunlid A."/>
            <person name="Henrissat B."/>
            <person name="Grigoriev I.V."/>
            <person name="Hibbett D.S."/>
            <person name="Martin F."/>
        </authorList>
    </citation>
    <scope>NUCLEOTIDE SEQUENCE [LARGE SCALE GENOMIC DNA]</scope>
    <source>
        <strain evidence="4 5">SS14</strain>
    </source>
</reference>
<evidence type="ECO:0000256" key="1">
    <source>
        <dbReference type="ARBA" id="ARBA00022574"/>
    </source>
</evidence>
<dbReference type="HOGENOM" id="CLU_000288_57_19_1"/>
<protein>
    <recommendedName>
        <fullName evidence="6">WD40 repeat-like protein</fullName>
    </recommendedName>
</protein>
<evidence type="ECO:0008006" key="6">
    <source>
        <dbReference type="Google" id="ProtNLM"/>
    </source>
</evidence>
<dbReference type="InterPro" id="IPR050349">
    <property type="entry name" value="WD_LIS1/nudF_dynein_reg"/>
</dbReference>
<evidence type="ECO:0000313" key="5">
    <source>
        <dbReference type="Proteomes" id="UP000054279"/>
    </source>
</evidence>
<dbReference type="OrthoDB" id="3266532at2759"/>
<feature type="non-terminal residue" evidence="4">
    <location>
        <position position="1"/>
    </location>
</feature>
<dbReference type="InterPro" id="IPR015943">
    <property type="entry name" value="WD40/YVTN_repeat-like_dom_sf"/>
</dbReference>
<organism evidence="4 5">
    <name type="scientific">Sphaerobolus stellatus (strain SS14)</name>
    <dbReference type="NCBI Taxonomy" id="990650"/>
    <lineage>
        <taxon>Eukaryota</taxon>
        <taxon>Fungi</taxon>
        <taxon>Dikarya</taxon>
        <taxon>Basidiomycota</taxon>
        <taxon>Agaricomycotina</taxon>
        <taxon>Agaricomycetes</taxon>
        <taxon>Phallomycetidae</taxon>
        <taxon>Geastrales</taxon>
        <taxon>Sphaerobolaceae</taxon>
        <taxon>Sphaerobolus</taxon>
    </lineage>
</organism>